<feature type="compositionally biased region" description="Basic and acidic residues" evidence="5">
    <location>
        <begin position="429"/>
        <end position="447"/>
    </location>
</feature>
<dbReference type="OrthoDB" id="9795626at2"/>
<dbReference type="Gene3D" id="3.40.50.300">
    <property type="entry name" value="P-loop containing nucleotide triphosphate hydrolases"/>
    <property type="match status" value="2"/>
</dbReference>
<dbReference type="PANTHER" id="PTHR32114:SF2">
    <property type="entry name" value="ABC TRANSPORTER ABCH.3"/>
    <property type="match status" value="1"/>
</dbReference>
<keyword evidence="4" id="KW-0175">Coiled coil</keyword>
<dbReference type="Gene3D" id="1.20.120.330">
    <property type="entry name" value="Nucleotidyltransferases domain 2"/>
    <property type="match status" value="1"/>
</dbReference>
<dbReference type="Proteomes" id="UP000331127">
    <property type="component" value="Unassembled WGS sequence"/>
</dbReference>
<evidence type="ECO:0000256" key="4">
    <source>
        <dbReference type="SAM" id="Coils"/>
    </source>
</evidence>
<feature type="coiled-coil region" evidence="4">
    <location>
        <begin position="355"/>
        <end position="389"/>
    </location>
</feature>
<dbReference type="GO" id="GO:0006302">
    <property type="term" value="P:double-strand break repair"/>
    <property type="evidence" value="ECO:0007669"/>
    <property type="project" value="InterPro"/>
</dbReference>
<dbReference type="SUPFAM" id="SSF52540">
    <property type="entry name" value="P-loop containing nucleoside triphosphate hydrolases"/>
    <property type="match status" value="1"/>
</dbReference>
<evidence type="ECO:0000256" key="5">
    <source>
        <dbReference type="SAM" id="MobiDB-lite"/>
    </source>
</evidence>
<evidence type="ECO:0000256" key="1">
    <source>
        <dbReference type="ARBA" id="ARBA00006930"/>
    </source>
</evidence>
<evidence type="ECO:0000313" key="7">
    <source>
        <dbReference type="EMBL" id="GES17020.1"/>
    </source>
</evidence>
<organism evidence="7 8">
    <name type="scientific">Acrocarpospora macrocephala</name>
    <dbReference type="NCBI Taxonomy" id="150177"/>
    <lineage>
        <taxon>Bacteria</taxon>
        <taxon>Bacillati</taxon>
        <taxon>Actinomycetota</taxon>
        <taxon>Actinomycetes</taxon>
        <taxon>Streptosporangiales</taxon>
        <taxon>Streptosporangiaceae</taxon>
        <taxon>Acrocarpospora</taxon>
    </lineage>
</organism>
<feature type="region of interest" description="Disordered" evidence="5">
    <location>
        <begin position="420"/>
        <end position="447"/>
    </location>
</feature>
<name>A0A5M3X7F5_9ACTN</name>
<sequence>MRPIRLYLENFGSFREPVEVDFADVDYFALVGATGSGKSTVIDAICFALYGTVPRWGKENVVAYALAPSATSGRVALVFEVSGRRHGVVRTLLRDAKNSVRTKEARLDELDPGVPPASPMTDLLAKVTNAVAEGENVTTEVQRITGLEYKFFTQCVVLPQGRFAEFLHAQPRDRQDLLVQLLDAEVYERIRQRAVREEDTAKQHATFARNELNRLSGADEPAERAATERLAALKELTSRVGDDLTALTAHDETVRRLQEEQRAAAGALAALTRLTMPGDVPGLAEGQRSAEEAVGAASTTVTTLEEAEQLADRRLADLGDRSALGERGSLLEQYLRVAGQAVQARAEADQATSALPALVERTAAAERALADAERERDRLRTAHAGAEVAHNIVVGAPCPACLRPVTELPHHPALAGLSTAEGAVRSARKHAEDARSHHGRATAEADLLTRHAGKLTTELSDLSRKVATKAYELLPADESLSADEPLLAGGPMPGDEPLSPGGLTSGDEPLPAGRSMPGDERQPAGGLRSGDEPIPAGRPLPGDEPMRVGRATSGDAAARAGRPLPGDGPMGVGRATSGDAAARAGRPLPGDGPMGVGRATSGDAAARAGRPLPGDGPMGVGRATLGDAAARAGEAARIGEMARVELGEITRKLQAFDEAGRQVTAARQRTRQGRAALAAAERAAAGLRGRVEQAWRELEAARDTVAGFRPPPVERADIHRGWAALLAWRDQAAEAEREAGRARGERLAEALRVRDGERAELVARLGEHELVVPPDFTPMRIGQALATTVAQAESRLERIREARERARQLAQEVADRDEEARVAHELSLLLRANQFERWLCAEALELLIAAASDTLRDLSDGQYELVLGGKGEIEVVDYAEAGLRRNARTLSGGETFQAALALALALSDQVAGLAASAARSLDSIFLDEGFGTLDPATLDTVATTLERLASSHERMIGVVTHVPALADRVPTRYEITRDQTGSHVQRTTR</sequence>
<evidence type="ECO:0000256" key="2">
    <source>
        <dbReference type="ARBA" id="ARBA00011322"/>
    </source>
</evidence>
<dbReference type="RefSeq" id="WP_155362000.1">
    <property type="nucleotide sequence ID" value="NZ_BAAAHL010000061.1"/>
</dbReference>
<reference evidence="7 8" key="1">
    <citation type="submission" date="2019-10" db="EMBL/GenBank/DDBJ databases">
        <title>Whole genome shotgun sequence of Acrocarpospora macrocephala NBRC 16266.</title>
        <authorList>
            <person name="Ichikawa N."/>
            <person name="Kimura A."/>
            <person name="Kitahashi Y."/>
            <person name="Komaki H."/>
            <person name="Oguchi A."/>
        </authorList>
    </citation>
    <scope>NUCLEOTIDE SEQUENCE [LARGE SCALE GENOMIC DNA]</scope>
    <source>
        <strain evidence="7 8">NBRC 16266</strain>
    </source>
</reference>
<proteinExistence type="inferred from homology"/>
<dbReference type="EMBL" id="BLAE01000133">
    <property type="protein sequence ID" value="GES17020.1"/>
    <property type="molecule type" value="Genomic_DNA"/>
</dbReference>
<feature type="region of interest" description="Disordered" evidence="5">
    <location>
        <begin position="482"/>
        <end position="618"/>
    </location>
</feature>
<comment type="similarity">
    <text evidence="1">Belongs to the SMC family. SbcC subfamily.</text>
</comment>
<evidence type="ECO:0000259" key="6">
    <source>
        <dbReference type="Pfam" id="PF13476"/>
    </source>
</evidence>
<dbReference type="PANTHER" id="PTHR32114">
    <property type="entry name" value="ABC TRANSPORTER ABCH.3"/>
    <property type="match status" value="1"/>
</dbReference>
<dbReference type="InterPro" id="IPR027417">
    <property type="entry name" value="P-loop_NTPase"/>
</dbReference>
<dbReference type="GO" id="GO:0016887">
    <property type="term" value="F:ATP hydrolysis activity"/>
    <property type="evidence" value="ECO:0007669"/>
    <property type="project" value="InterPro"/>
</dbReference>
<comment type="subunit">
    <text evidence="2">Heterodimer of SbcC and SbcD.</text>
</comment>
<protein>
    <recommendedName>
        <fullName evidence="3">Nuclease SbcCD subunit C</fullName>
    </recommendedName>
</protein>
<evidence type="ECO:0000313" key="8">
    <source>
        <dbReference type="Proteomes" id="UP000331127"/>
    </source>
</evidence>
<dbReference type="Pfam" id="PF13558">
    <property type="entry name" value="SbcC_Walker_B"/>
    <property type="match status" value="1"/>
</dbReference>
<accession>A0A5M3X7F5</accession>
<evidence type="ECO:0000256" key="3">
    <source>
        <dbReference type="ARBA" id="ARBA00013368"/>
    </source>
</evidence>
<dbReference type="Pfam" id="PF13476">
    <property type="entry name" value="AAA_23"/>
    <property type="match status" value="1"/>
</dbReference>
<gene>
    <name evidence="7" type="ORF">Amac_106180</name>
</gene>
<feature type="coiled-coil region" evidence="4">
    <location>
        <begin position="789"/>
        <end position="819"/>
    </location>
</feature>
<keyword evidence="8" id="KW-1185">Reference proteome</keyword>
<comment type="caution">
    <text evidence="7">The sequence shown here is derived from an EMBL/GenBank/DDBJ whole genome shotgun (WGS) entry which is preliminary data.</text>
</comment>
<dbReference type="InterPro" id="IPR038729">
    <property type="entry name" value="Rad50/SbcC_AAA"/>
</dbReference>
<feature type="domain" description="Rad50/SbcC-type AAA" evidence="6">
    <location>
        <begin position="5"/>
        <end position="211"/>
    </location>
</feature>
<dbReference type="AlphaFoldDB" id="A0A5M3X7F5"/>